<evidence type="ECO:0000313" key="2">
    <source>
        <dbReference type="Proteomes" id="UP001059209"/>
    </source>
</evidence>
<dbReference type="EMBL" id="CP104205">
    <property type="protein sequence ID" value="UWX54614.1"/>
    <property type="molecule type" value="Genomic_DNA"/>
</dbReference>
<keyword evidence="2" id="KW-1185">Reference proteome</keyword>
<dbReference type="Gene3D" id="2.60.40.10">
    <property type="entry name" value="Immunoglobulins"/>
    <property type="match status" value="4"/>
</dbReference>
<proteinExistence type="predicted"/>
<name>A0ABY5Y8N4_9FLAO</name>
<organism evidence="1 2">
    <name type="scientific">Maribacter litopenaei</name>
    <dbReference type="NCBI Taxonomy" id="2976127"/>
    <lineage>
        <taxon>Bacteria</taxon>
        <taxon>Pseudomonadati</taxon>
        <taxon>Bacteroidota</taxon>
        <taxon>Flavobacteriia</taxon>
        <taxon>Flavobacteriales</taxon>
        <taxon>Flavobacteriaceae</taxon>
        <taxon>Maribacter</taxon>
    </lineage>
</organism>
<evidence type="ECO:0000313" key="1">
    <source>
        <dbReference type="EMBL" id="UWX54614.1"/>
    </source>
</evidence>
<protein>
    <recommendedName>
        <fullName evidence="3">Fibronectin type-III domain-containing protein</fullName>
    </recommendedName>
</protein>
<sequence length="589" mass="62245">MVILSGYSRLSHPECTQLVAPLNGEVDVPVNTNLSWEPVLYAHEYFLTVGTTPGGNDIVNNQAIVNETSYEFPSEFSGGETVYVTIIPSNDTGDAIACAEESFTIASDPPAIPECTNLSSPLSGAIDVKVDTDLFRNPVSNADGYRLTVGTTLGGNDILNAFDVGNTTTYDLAADLPEDTVIYVIIVPYNEQGDATGCIEESFRTELIPVPPVCTNLTSPITGTTNVPIDTDLTWNTVDGATGYIVNVGITQGGIEIANGIDVGNTTTYSFSQNLQGNRTHYVTIIPYKDVGDAVGCTEENFRTGTSTMNNPPQCTSLVSPLNGAVNVSIGTDISWNAAANTDGYYLSVGTSSGATDILNNVDVGNVTMYNLTSDLPETTTIFVHIIPYNSFGSASSCTEESFTTETPATAPSCTSLTTPLHNATEVSISTDLTWNSVSNAEGYYLTVGTSSGGNEILNNVDTGNVTTYDLASDLPEATTIFVSIVPYNSVGNAAGCIEETFTTETLATAPNCTYLTAPIQNATEVSISTSLSWNAITNANGYYLTVGTTSGGNNILDNMNVGNVTTYSFASDLPKRLPFLYPLSPIIR</sequence>
<evidence type="ECO:0008006" key="3">
    <source>
        <dbReference type="Google" id="ProtNLM"/>
    </source>
</evidence>
<dbReference type="InterPro" id="IPR013783">
    <property type="entry name" value="Ig-like_fold"/>
</dbReference>
<reference evidence="1" key="1">
    <citation type="submission" date="2022-09" db="EMBL/GenBank/DDBJ databases">
        <title>Maribacter litopenaei sp. nov., isolated from the intestinal tract of the Pacific White Shrimp, Litopenaeus vannamei.</title>
        <authorList>
            <person name="Kim S.Y."/>
            <person name="Hwang C.Y."/>
        </authorList>
    </citation>
    <scope>NUCLEOTIDE SEQUENCE</scope>
    <source>
        <strain evidence="1">HL-LV01</strain>
    </source>
</reference>
<gene>
    <name evidence="1" type="ORF">NYZ99_17350</name>
</gene>
<accession>A0ABY5Y8N4</accession>
<dbReference type="RefSeq" id="WP_260572472.1">
    <property type="nucleotide sequence ID" value="NZ_CP104205.1"/>
</dbReference>
<dbReference type="Proteomes" id="UP001059209">
    <property type="component" value="Chromosome"/>
</dbReference>